<comment type="caution">
    <text evidence="1">The sequence shown here is derived from an EMBL/GenBank/DDBJ whole genome shotgun (WGS) entry which is preliminary data.</text>
</comment>
<dbReference type="AlphaFoldDB" id="A0A6S7LCT4"/>
<sequence length="216" mass="25016">MADRRTQCLLEVTKRGFTLDFDPSGERNRCFYQCLGKHLGVAVPDVIDVLETYMLKNRVVPVEKERETVTAPFHGYRKQDIYMAYTGCHYMLLSAWNGRVSDEKLFSGSATGKRKGARPFFRSGPEEYNPGVSIFKGQPVKLDNVKTEHSQNPYAQRGPKMQGIAHLFLIISDDDEDMECNKCVYYSAIRFPVKMTKEIWTIKSKFRFSFFEFQFL</sequence>
<protein>
    <submittedName>
        <fullName evidence="1">Uncharacterized protein</fullName>
    </submittedName>
</protein>
<reference evidence="1" key="1">
    <citation type="submission" date="2020-04" db="EMBL/GenBank/DDBJ databases">
        <authorList>
            <person name="Alioto T."/>
            <person name="Alioto T."/>
            <person name="Gomez Garrido J."/>
        </authorList>
    </citation>
    <scope>NUCLEOTIDE SEQUENCE</scope>
    <source>
        <strain evidence="1">A484AB</strain>
    </source>
</reference>
<proteinExistence type="predicted"/>
<keyword evidence="2" id="KW-1185">Reference proteome</keyword>
<evidence type="ECO:0000313" key="2">
    <source>
        <dbReference type="Proteomes" id="UP001152795"/>
    </source>
</evidence>
<dbReference type="EMBL" id="CACRXK020016778">
    <property type="protein sequence ID" value="CAB4030319.1"/>
    <property type="molecule type" value="Genomic_DNA"/>
</dbReference>
<evidence type="ECO:0000313" key="1">
    <source>
        <dbReference type="EMBL" id="CAB4030319.1"/>
    </source>
</evidence>
<gene>
    <name evidence="1" type="ORF">PACLA_8A009257</name>
</gene>
<dbReference type="Proteomes" id="UP001152795">
    <property type="component" value="Unassembled WGS sequence"/>
</dbReference>
<dbReference type="OrthoDB" id="5989945at2759"/>
<organism evidence="1 2">
    <name type="scientific">Paramuricea clavata</name>
    <name type="common">Red gorgonian</name>
    <name type="synonym">Violescent sea-whip</name>
    <dbReference type="NCBI Taxonomy" id="317549"/>
    <lineage>
        <taxon>Eukaryota</taxon>
        <taxon>Metazoa</taxon>
        <taxon>Cnidaria</taxon>
        <taxon>Anthozoa</taxon>
        <taxon>Octocorallia</taxon>
        <taxon>Malacalcyonacea</taxon>
        <taxon>Plexauridae</taxon>
        <taxon>Paramuricea</taxon>
    </lineage>
</organism>
<accession>A0A6S7LCT4</accession>
<name>A0A6S7LCT4_PARCT</name>